<dbReference type="GO" id="GO:0004674">
    <property type="term" value="F:protein serine/threonine kinase activity"/>
    <property type="evidence" value="ECO:0007669"/>
    <property type="project" value="UniProtKB-KW"/>
</dbReference>
<protein>
    <submittedName>
        <fullName evidence="3">Anti-sigma regulatory factor (Ser/Thr protein kinase)</fullName>
    </submittedName>
</protein>
<evidence type="ECO:0000313" key="3">
    <source>
        <dbReference type="EMBL" id="SEU24778.1"/>
    </source>
</evidence>
<dbReference type="Pfam" id="PF13581">
    <property type="entry name" value="HATPase_c_2"/>
    <property type="match status" value="1"/>
</dbReference>
<reference evidence="3 4" key="1">
    <citation type="submission" date="2016-10" db="EMBL/GenBank/DDBJ databases">
        <authorList>
            <person name="de Groot N.N."/>
        </authorList>
    </citation>
    <scope>NUCLEOTIDE SEQUENCE [LARGE SCALE GENOMIC DNA]</scope>
    <source>
        <strain evidence="3 4">CGMCC 4.5598</strain>
    </source>
</reference>
<keyword evidence="3" id="KW-0808">Transferase</keyword>
<keyword evidence="1" id="KW-0723">Serine/threonine-protein kinase</keyword>
<feature type="domain" description="Histidine kinase/HSP90-like ATPase" evidence="2">
    <location>
        <begin position="14"/>
        <end position="126"/>
    </location>
</feature>
<dbReference type="InterPro" id="IPR036890">
    <property type="entry name" value="HATPase_C_sf"/>
</dbReference>
<organism evidence="3 4">
    <name type="scientific">Nonomuraea wenchangensis</name>
    <dbReference type="NCBI Taxonomy" id="568860"/>
    <lineage>
        <taxon>Bacteria</taxon>
        <taxon>Bacillati</taxon>
        <taxon>Actinomycetota</taxon>
        <taxon>Actinomycetes</taxon>
        <taxon>Streptosporangiales</taxon>
        <taxon>Streptosporangiaceae</taxon>
        <taxon>Nonomuraea</taxon>
    </lineage>
</organism>
<dbReference type="EMBL" id="FOHX01000008">
    <property type="protein sequence ID" value="SEU24778.1"/>
    <property type="molecule type" value="Genomic_DNA"/>
</dbReference>
<dbReference type="Gene3D" id="3.30.565.10">
    <property type="entry name" value="Histidine kinase-like ATPase, C-terminal domain"/>
    <property type="match status" value="1"/>
</dbReference>
<evidence type="ECO:0000259" key="2">
    <source>
        <dbReference type="Pfam" id="PF13581"/>
    </source>
</evidence>
<dbReference type="CDD" id="cd16936">
    <property type="entry name" value="HATPase_RsbW-like"/>
    <property type="match status" value="1"/>
</dbReference>
<name>A0A1I0KIS1_9ACTN</name>
<dbReference type="SUPFAM" id="SSF55874">
    <property type="entry name" value="ATPase domain of HSP90 chaperone/DNA topoisomerase II/histidine kinase"/>
    <property type="match status" value="1"/>
</dbReference>
<dbReference type="OrthoDB" id="4350801at2"/>
<dbReference type="PANTHER" id="PTHR35526:SF3">
    <property type="entry name" value="ANTI-SIGMA-F FACTOR RSBW"/>
    <property type="match status" value="1"/>
</dbReference>
<accession>A0A1I0KIS1</accession>
<dbReference type="Proteomes" id="UP000199361">
    <property type="component" value="Unassembled WGS sequence"/>
</dbReference>
<dbReference type="InterPro" id="IPR050267">
    <property type="entry name" value="Anti-sigma-factor_SerPK"/>
</dbReference>
<dbReference type="InterPro" id="IPR003594">
    <property type="entry name" value="HATPase_dom"/>
</dbReference>
<evidence type="ECO:0000313" key="4">
    <source>
        <dbReference type="Proteomes" id="UP000199361"/>
    </source>
</evidence>
<dbReference type="AlphaFoldDB" id="A0A1I0KIS1"/>
<proteinExistence type="predicted"/>
<dbReference type="PANTHER" id="PTHR35526">
    <property type="entry name" value="ANTI-SIGMA-F FACTOR RSBW-RELATED"/>
    <property type="match status" value="1"/>
</dbReference>
<keyword evidence="4" id="KW-1185">Reference proteome</keyword>
<evidence type="ECO:0000256" key="1">
    <source>
        <dbReference type="ARBA" id="ARBA00022527"/>
    </source>
</evidence>
<dbReference type="STRING" id="568860.SAMN05421811_108163"/>
<sequence length="140" mass="14872">MGLLKVDFDESCLVRTRHAVLACARAQGVTGERLGDFLSAVNECLVNAVEHGGGRGRLRLWREDGPEGGRLVCEIADDGDGIPVEVLKRESLPAASAPGGRGIWLMRRLSDEVVFLTGPAGTTVRIALKLPAQAGAARTR</sequence>
<gene>
    <name evidence="3" type="ORF">SAMN05421811_108163</name>
</gene>
<dbReference type="RefSeq" id="WP_091085751.1">
    <property type="nucleotide sequence ID" value="NZ_FOHX01000008.1"/>
</dbReference>
<keyword evidence="3" id="KW-0418">Kinase</keyword>